<dbReference type="GO" id="GO:0003700">
    <property type="term" value="F:DNA-binding transcription factor activity"/>
    <property type="evidence" value="ECO:0007669"/>
    <property type="project" value="TreeGrafter"/>
</dbReference>
<dbReference type="InterPro" id="IPR050109">
    <property type="entry name" value="HTH-type_TetR-like_transc_reg"/>
</dbReference>
<feature type="domain" description="HTH tetR-type" evidence="4">
    <location>
        <begin position="25"/>
        <end position="58"/>
    </location>
</feature>
<dbReference type="EMBL" id="BOOO01000044">
    <property type="protein sequence ID" value="GII33939.1"/>
    <property type="molecule type" value="Genomic_DNA"/>
</dbReference>
<dbReference type="RefSeq" id="WP_203957761.1">
    <property type="nucleotide sequence ID" value="NZ_BOOO01000044.1"/>
</dbReference>
<dbReference type="Gene3D" id="1.10.357.10">
    <property type="entry name" value="Tetracycline Repressor, domain 2"/>
    <property type="match status" value="1"/>
</dbReference>
<protein>
    <submittedName>
        <fullName evidence="5">TetR family transcriptional regulator</fullName>
    </submittedName>
</protein>
<proteinExistence type="predicted"/>
<dbReference type="Pfam" id="PF00440">
    <property type="entry name" value="TetR_N"/>
    <property type="match status" value="1"/>
</dbReference>
<evidence type="ECO:0000256" key="2">
    <source>
        <dbReference type="ARBA" id="ARBA00023125"/>
    </source>
</evidence>
<comment type="caution">
    <text evidence="5">The sequence shown here is derived from an EMBL/GenBank/DDBJ whole genome shotgun (WGS) entry which is preliminary data.</text>
</comment>
<evidence type="ECO:0000259" key="4">
    <source>
        <dbReference type="Pfam" id="PF00440"/>
    </source>
</evidence>
<evidence type="ECO:0000256" key="3">
    <source>
        <dbReference type="ARBA" id="ARBA00023163"/>
    </source>
</evidence>
<dbReference type="AlphaFoldDB" id="A0A8J3TWU1"/>
<dbReference type="SUPFAM" id="SSF46689">
    <property type="entry name" value="Homeodomain-like"/>
    <property type="match status" value="1"/>
</dbReference>
<organism evidence="5 6">
    <name type="scientific">Planotetraspora mira</name>
    <dbReference type="NCBI Taxonomy" id="58121"/>
    <lineage>
        <taxon>Bacteria</taxon>
        <taxon>Bacillati</taxon>
        <taxon>Actinomycetota</taxon>
        <taxon>Actinomycetes</taxon>
        <taxon>Streptosporangiales</taxon>
        <taxon>Streptosporangiaceae</taxon>
        <taxon>Planotetraspora</taxon>
    </lineage>
</organism>
<keyword evidence="2" id="KW-0238">DNA-binding</keyword>
<evidence type="ECO:0000313" key="6">
    <source>
        <dbReference type="Proteomes" id="UP000650628"/>
    </source>
</evidence>
<dbReference type="PANTHER" id="PTHR30055">
    <property type="entry name" value="HTH-TYPE TRANSCRIPTIONAL REGULATOR RUTR"/>
    <property type="match status" value="1"/>
</dbReference>
<evidence type="ECO:0000313" key="5">
    <source>
        <dbReference type="EMBL" id="GII33939.1"/>
    </source>
</evidence>
<keyword evidence="6" id="KW-1185">Reference proteome</keyword>
<keyword evidence="1" id="KW-0805">Transcription regulation</keyword>
<dbReference type="InterPro" id="IPR001647">
    <property type="entry name" value="HTH_TetR"/>
</dbReference>
<dbReference type="InterPro" id="IPR009057">
    <property type="entry name" value="Homeodomain-like_sf"/>
</dbReference>
<sequence>MEQKPKRRYVSEIRRENAEATRLRIAEAARALMLEHGYAATKMADVARAAGVVVQTLYTSCPGGKPGLAKLVWDVTLAGDAQAVPQSARPQVQAIIAEPDPVRKLLAFAEMALAIYQRVGPVHRVLRAAAATDVGLARLLSDTEEQRLTGSHGPAEHLAAVGALRTGLSVERAADQIYALTSIELFERLTEFCGWTVRDCQDWLARTLSETLLGPTDSRPSTSA</sequence>
<accession>A0A8J3TWU1</accession>
<dbReference type="Proteomes" id="UP000650628">
    <property type="component" value="Unassembled WGS sequence"/>
</dbReference>
<keyword evidence="3" id="KW-0804">Transcription</keyword>
<gene>
    <name evidence="5" type="ORF">Pmi06nite_73810</name>
</gene>
<reference evidence="5 6" key="1">
    <citation type="submission" date="2021-01" db="EMBL/GenBank/DDBJ databases">
        <title>Whole genome shotgun sequence of Planotetraspora mira NBRC 15435.</title>
        <authorList>
            <person name="Komaki H."/>
            <person name="Tamura T."/>
        </authorList>
    </citation>
    <scope>NUCLEOTIDE SEQUENCE [LARGE SCALE GENOMIC DNA]</scope>
    <source>
        <strain evidence="5 6">NBRC 15435</strain>
    </source>
</reference>
<evidence type="ECO:0000256" key="1">
    <source>
        <dbReference type="ARBA" id="ARBA00023015"/>
    </source>
</evidence>
<dbReference type="PANTHER" id="PTHR30055:SF234">
    <property type="entry name" value="HTH-TYPE TRANSCRIPTIONAL REGULATOR BETI"/>
    <property type="match status" value="1"/>
</dbReference>
<name>A0A8J3TWU1_9ACTN</name>
<dbReference type="GO" id="GO:0000976">
    <property type="term" value="F:transcription cis-regulatory region binding"/>
    <property type="evidence" value="ECO:0007669"/>
    <property type="project" value="TreeGrafter"/>
</dbReference>